<dbReference type="EMBL" id="NFEZ01000004">
    <property type="protein sequence ID" value="PLT45275.1"/>
    <property type="molecule type" value="Genomic_DNA"/>
</dbReference>
<protein>
    <submittedName>
        <fullName evidence="3">Beta-lactamase class C penicillin binding protein</fullName>
    </submittedName>
</protein>
<keyword evidence="1" id="KW-0378">Hydrolase</keyword>
<name>A0A2N5N4K6_9BACL</name>
<gene>
    <name evidence="3" type="ORF">B8V81_3706</name>
</gene>
<dbReference type="SUPFAM" id="SSF56601">
    <property type="entry name" value="beta-lactamase/transpeptidase-like"/>
    <property type="match status" value="1"/>
</dbReference>
<dbReference type="GO" id="GO:0016787">
    <property type="term" value="F:hydrolase activity"/>
    <property type="evidence" value="ECO:0007669"/>
    <property type="project" value="UniProtKB-KW"/>
</dbReference>
<dbReference type="InterPro" id="IPR050789">
    <property type="entry name" value="Diverse_Enzym_Activities"/>
</dbReference>
<dbReference type="PANTHER" id="PTHR43283:SF11">
    <property type="entry name" value="BETA-LACTAMASE-RELATED DOMAIN-CONTAINING PROTEIN"/>
    <property type="match status" value="1"/>
</dbReference>
<sequence length="376" mass="39593">MSEKSEDAVLERLLKPLREAVERKWTPGAAAAVHVRGASWSVAVGATSSEPPDARPVGADTLYDCASLTKVAATLPLTLRLAAEGRLRLDEPASRLLPELAAGPSCGVTIRQLLAHTSGLPSSENLHSPPAPLAEALRRIAARDLRAEPGTSAVYSDIGFLLLGELASRAAGLPLDEAVRSLVWEPLGMERTSYGLRAEERPVCAPTERDAASGRFWQGVVHDENARALGGVAGHAGMFSTAQDLLRYAAMWLGEPPAGAAASGDASASAAAAAEVLPEPIRREALRLQTSGRDEERRGLGWVLRGDKADCFGSLASGSAFGHTGFTGTSLMVDPERGLAVVLLTNRVHFGRGVDLGPLRREFHDAACRLADELPG</sequence>
<dbReference type="Pfam" id="PF00144">
    <property type="entry name" value="Beta-lactamase"/>
    <property type="match status" value="1"/>
</dbReference>
<dbReference type="InterPro" id="IPR001466">
    <property type="entry name" value="Beta-lactam-related"/>
</dbReference>
<accession>A0A2N5N4K6</accession>
<evidence type="ECO:0000256" key="1">
    <source>
        <dbReference type="ARBA" id="ARBA00022801"/>
    </source>
</evidence>
<evidence type="ECO:0000259" key="2">
    <source>
        <dbReference type="Pfam" id="PF00144"/>
    </source>
</evidence>
<feature type="domain" description="Beta-lactamase-related" evidence="2">
    <location>
        <begin position="18"/>
        <end position="356"/>
    </location>
</feature>
<dbReference type="AlphaFoldDB" id="A0A2N5N4K6"/>
<dbReference type="InterPro" id="IPR012338">
    <property type="entry name" value="Beta-lactam/transpept-like"/>
</dbReference>
<proteinExistence type="predicted"/>
<evidence type="ECO:0000313" key="3">
    <source>
        <dbReference type="EMBL" id="PLT45275.1"/>
    </source>
</evidence>
<dbReference type="RefSeq" id="WP_101808916.1">
    <property type="nucleotide sequence ID" value="NZ_NFEZ01000004.1"/>
</dbReference>
<keyword evidence="4" id="KW-1185">Reference proteome</keyword>
<evidence type="ECO:0000313" key="4">
    <source>
        <dbReference type="Proteomes" id="UP000234789"/>
    </source>
</evidence>
<dbReference type="PANTHER" id="PTHR43283">
    <property type="entry name" value="BETA-LACTAMASE-RELATED"/>
    <property type="match status" value="1"/>
</dbReference>
<organism evidence="3 4">
    <name type="scientific">Paenibacillus pasadenensis</name>
    <dbReference type="NCBI Taxonomy" id="217090"/>
    <lineage>
        <taxon>Bacteria</taxon>
        <taxon>Bacillati</taxon>
        <taxon>Bacillota</taxon>
        <taxon>Bacilli</taxon>
        <taxon>Bacillales</taxon>
        <taxon>Paenibacillaceae</taxon>
        <taxon>Paenibacillus</taxon>
    </lineage>
</organism>
<reference evidence="3 4" key="1">
    <citation type="submission" date="2017-05" db="EMBL/GenBank/DDBJ databases">
        <title>Functional genome analysis of Paenibacillus pasadenensis strain R16: insights on endophytic life style and antifungal activity.</title>
        <authorList>
            <person name="Passera A."/>
            <person name="Marcolungo L."/>
            <person name="Casati P."/>
            <person name="Brasca M."/>
            <person name="Quaglino F."/>
            <person name="Delledonne M."/>
        </authorList>
    </citation>
    <scope>NUCLEOTIDE SEQUENCE [LARGE SCALE GENOMIC DNA]</scope>
    <source>
        <strain evidence="3 4">R16</strain>
    </source>
</reference>
<dbReference type="Proteomes" id="UP000234789">
    <property type="component" value="Unassembled WGS sequence"/>
</dbReference>
<dbReference type="Gene3D" id="3.40.710.10">
    <property type="entry name" value="DD-peptidase/beta-lactamase superfamily"/>
    <property type="match status" value="1"/>
</dbReference>
<comment type="caution">
    <text evidence="3">The sequence shown here is derived from an EMBL/GenBank/DDBJ whole genome shotgun (WGS) entry which is preliminary data.</text>
</comment>